<keyword evidence="3" id="KW-1185">Reference proteome</keyword>
<dbReference type="Proteomes" id="UP001223072">
    <property type="component" value="Unassembled WGS sequence"/>
</dbReference>
<comment type="caution">
    <text evidence="2">The sequence shown here is derived from an EMBL/GenBank/DDBJ whole genome shotgun (WGS) entry which is preliminary data.</text>
</comment>
<dbReference type="SMART" id="SM00220">
    <property type="entry name" value="S_TKc"/>
    <property type="match status" value="1"/>
</dbReference>
<dbReference type="InterPro" id="IPR051681">
    <property type="entry name" value="Ser/Thr_Kinases-Pseudokinases"/>
</dbReference>
<dbReference type="SUPFAM" id="SSF56112">
    <property type="entry name" value="Protein kinase-like (PK-like)"/>
    <property type="match status" value="1"/>
</dbReference>
<dbReference type="RefSeq" id="WP_307627213.1">
    <property type="nucleotide sequence ID" value="NZ_JAUSZS010000004.1"/>
</dbReference>
<gene>
    <name evidence="2" type="ORF">QFZ49_003343</name>
</gene>
<accession>A0ABU0RNV4</accession>
<dbReference type="PANTHER" id="PTHR44329">
    <property type="entry name" value="SERINE/THREONINE-PROTEIN KINASE TNNI3K-RELATED"/>
    <property type="match status" value="1"/>
</dbReference>
<proteinExistence type="predicted"/>
<dbReference type="GO" id="GO:0003677">
    <property type="term" value="F:DNA binding"/>
    <property type="evidence" value="ECO:0007669"/>
    <property type="project" value="UniProtKB-KW"/>
</dbReference>
<keyword evidence="2" id="KW-0808">Transferase</keyword>
<feature type="domain" description="Protein kinase" evidence="1">
    <location>
        <begin position="25"/>
        <end position="307"/>
    </location>
</feature>
<keyword evidence="2" id="KW-0418">Kinase</keyword>
<dbReference type="InterPro" id="IPR011009">
    <property type="entry name" value="Kinase-like_dom_sf"/>
</dbReference>
<name>A0ABU0RNV4_9ACTN</name>
<keyword evidence="2" id="KW-0238">DNA-binding</keyword>
<dbReference type="PROSITE" id="PS50011">
    <property type="entry name" value="PROTEIN_KINASE_DOM"/>
    <property type="match status" value="1"/>
</dbReference>
<protein>
    <submittedName>
        <fullName evidence="2">DNA-binding helix-hairpin-helix protein with protein kinase domain</fullName>
        <ecNumber evidence="2">2.7.11.1</ecNumber>
    </submittedName>
</protein>
<dbReference type="EMBL" id="JAUSZS010000004">
    <property type="protein sequence ID" value="MDQ0933403.1"/>
    <property type="molecule type" value="Genomic_DNA"/>
</dbReference>
<sequence>MLGTGPTWSTTGMQVVVSTENSQSIELTRRLGAGGQGEVWEASGGRVAVKIMRSRDAVAAQRLAERLRTVRLLDLDEMPLARPLSLLAPPYLGYTMLMLSDMAALQHLVKQPSGAGDLAEWYATTGGLRRRLRLLGRLAGALAELHARGFCYGDPSLVNVMVSESLEHEQVFLIDVDNIAVASEVRDGAYVTPGYAAPEVVTGRRGVSSLSDAFAFAVMAFETLSIQHPFIGDLVHDGEPELEERAFAGGIPWVDHGSDQANRSSFGLPRRHTLTPGLRALAARTFEGGLADPIGRPTVGEWRTKLFEAADLTLTCEGCRGSFYGSESACPWCRNPPPPALVARVLTQVPPNKSGEQLMARTKQAVLLQREMAASISKRTATGSVIGGELSVVTLRFDRTGQLTVRNRWDRPTWVVGPGGGPWLPVEPGQESAIPGLAKDAIWELHFDAQHTPHRLLRFSRLTQGGDR</sequence>
<dbReference type="Gene3D" id="1.10.510.10">
    <property type="entry name" value="Transferase(Phosphotransferase) domain 1"/>
    <property type="match status" value="1"/>
</dbReference>
<dbReference type="InterPro" id="IPR000719">
    <property type="entry name" value="Prot_kinase_dom"/>
</dbReference>
<reference evidence="2 3" key="1">
    <citation type="submission" date="2023-07" db="EMBL/GenBank/DDBJ databases">
        <title>Comparative genomics of wheat-associated soil bacteria to identify genetic determinants of phenazine resistance.</title>
        <authorList>
            <person name="Mouncey N."/>
        </authorList>
    </citation>
    <scope>NUCLEOTIDE SEQUENCE [LARGE SCALE GENOMIC DNA]</scope>
    <source>
        <strain evidence="2 3">W2I16</strain>
    </source>
</reference>
<evidence type="ECO:0000313" key="3">
    <source>
        <dbReference type="Proteomes" id="UP001223072"/>
    </source>
</evidence>
<evidence type="ECO:0000259" key="1">
    <source>
        <dbReference type="PROSITE" id="PS50011"/>
    </source>
</evidence>
<dbReference type="GO" id="GO:0004674">
    <property type="term" value="F:protein serine/threonine kinase activity"/>
    <property type="evidence" value="ECO:0007669"/>
    <property type="project" value="UniProtKB-EC"/>
</dbReference>
<dbReference type="Pfam" id="PF00069">
    <property type="entry name" value="Pkinase"/>
    <property type="match status" value="1"/>
</dbReference>
<dbReference type="EC" id="2.7.11.1" evidence="2"/>
<evidence type="ECO:0000313" key="2">
    <source>
        <dbReference type="EMBL" id="MDQ0933403.1"/>
    </source>
</evidence>
<dbReference type="Gene3D" id="3.30.200.20">
    <property type="entry name" value="Phosphorylase Kinase, domain 1"/>
    <property type="match status" value="1"/>
</dbReference>
<organism evidence="2 3">
    <name type="scientific">Streptomyces turgidiscabies</name>
    <dbReference type="NCBI Taxonomy" id="85558"/>
    <lineage>
        <taxon>Bacteria</taxon>
        <taxon>Bacillati</taxon>
        <taxon>Actinomycetota</taxon>
        <taxon>Actinomycetes</taxon>
        <taxon>Kitasatosporales</taxon>
        <taxon>Streptomycetaceae</taxon>
        <taxon>Streptomyces</taxon>
    </lineage>
</organism>